<dbReference type="EMBL" id="CP001631">
    <property type="protein sequence ID" value="ACU53760.1"/>
    <property type="molecule type" value="Genomic_DNA"/>
</dbReference>
<dbReference type="Gene3D" id="3.30.70.2450">
    <property type="match status" value="1"/>
</dbReference>
<comment type="cofactor">
    <cofactor evidence="1">
        <name>FAD</name>
        <dbReference type="ChEBI" id="CHEBI:57692"/>
    </cofactor>
</comment>
<dbReference type="InterPro" id="IPR050641">
    <property type="entry name" value="RIFMO-like"/>
</dbReference>
<accession>C7LYF2</accession>
<sequence>MTRAWPVAIVGGGPVGLTLALCLARQGVSSVILERNDGATGEGSRAICQQRDVLDTWDAVGASAIWREGLTWSRGRTYVRDREVRTVELADVGRSELPAFVNISQLRVESILRALVAERPMITLRTGFCATSIVDDDAGVRVVGSRGEVVEAAWVAVCAGAHADGLRRALGVELAGETHPDRFLICDVKVDLDTESPERRFWFDPEWNPGRQVLLHAQPDGLVRIDWQVPEAFDLEAEAHTGRLDERIRAVVGERPYDLVWASVYRFHSRLATGFVVGRSALVGDAAHLMAPFGARGLNSGVHDAENLAWKLAAVLRSTAPASLVRTYDEERRQAARRNLEVTAATMRFLAPRDPHDRQRREAILAGAFAGDAEAMAAVDSGRLYEPACYDGSSLTTDDPRRAWLGYDDAGRPIGPAAGMLLPDVPTADGTRVRAQLRFTGGIIGPGWVREATERVHADLGLAMVGLERAHADPDGVLADALGLDPDEGVVVRPDCHVAGFATSPSSAVAVAARAWGWGGGVGGS</sequence>
<keyword evidence="5" id="KW-0560">Oxidoreductase</keyword>
<dbReference type="OrthoDB" id="8670884at2"/>
<dbReference type="PANTHER" id="PTHR43004">
    <property type="entry name" value="TRK SYSTEM POTASSIUM UPTAKE PROTEIN"/>
    <property type="match status" value="1"/>
</dbReference>
<dbReference type="InterPro" id="IPR036188">
    <property type="entry name" value="FAD/NAD-bd_sf"/>
</dbReference>
<organism evidence="5 6">
    <name type="scientific">Acidimicrobium ferrooxidans (strain DSM 10331 / JCM 15462 / NBRC 103882 / ICP)</name>
    <dbReference type="NCBI Taxonomy" id="525909"/>
    <lineage>
        <taxon>Bacteria</taxon>
        <taxon>Bacillati</taxon>
        <taxon>Actinomycetota</taxon>
        <taxon>Acidimicrobiia</taxon>
        <taxon>Acidimicrobiales</taxon>
        <taxon>Acidimicrobiaceae</taxon>
        <taxon>Acidimicrobium</taxon>
    </lineage>
</organism>
<dbReference type="SUPFAM" id="SSF51905">
    <property type="entry name" value="FAD/NAD(P)-binding domain"/>
    <property type="match status" value="1"/>
</dbReference>
<dbReference type="GO" id="GO:0071949">
    <property type="term" value="F:FAD binding"/>
    <property type="evidence" value="ECO:0007669"/>
    <property type="project" value="InterPro"/>
</dbReference>
<name>C7LYF2_ACIFD</name>
<dbReference type="PANTHER" id="PTHR43004:SF19">
    <property type="entry name" value="BINDING MONOOXYGENASE, PUTATIVE (JCVI)-RELATED"/>
    <property type="match status" value="1"/>
</dbReference>
<dbReference type="AlphaFoldDB" id="C7LYF2"/>
<dbReference type="STRING" id="525909.Afer_0814"/>
<feature type="domain" description="FAD-binding" evidence="4">
    <location>
        <begin position="6"/>
        <end position="341"/>
    </location>
</feature>
<keyword evidence="2" id="KW-0285">Flavoprotein</keyword>
<gene>
    <name evidence="5" type="ordered locus">Afer_0814</name>
</gene>
<dbReference type="Proteomes" id="UP000000771">
    <property type="component" value="Chromosome"/>
</dbReference>
<keyword evidence="5" id="KW-0503">Monooxygenase</keyword>
<dbReference type="PRINTS" id="PR00420">
    <property type="entry name" value="RNGMNOXGNASE"/>
</dbReference>
<evidence type="ECO:0000259" key="4">
    <source>
        <dbReference type="Pfam" id="PF01494"/>
    </source>
</evidence>
<dbReference type="RefSeq" id="WP_015798249.1">
    <property type="nucleotide sequence ID" value="NC_013124.1"/>
</dbReference>
<keyword evidence="6" id="KW-1185">Reference proteome</keyword>
<dbReference type="InterPro" id="IPR002938">
    <property type="entry name" value="FAD-bd"/>
</dbReference>
<dbReference type="Gene3D" id="3.50.50.60">
    <property type="entry name" value="FAD/NAD(P)-binding domain"/>
    <property type="match status" value="1"/>
</dbReference>
<evidence type="ECO:0000256" key="1">
    <source>
        <dbReference type="ARBA" id="ARBA00001974"/>
    </source>
</evidence>
<dbReference type="Pfam" id="PF01494">
    <property type="entry name" value="FAD_binding_3"/>
    <property type="match status" value="1"/>
</dbReference>
<proteinExistence type="predicted"/>
<dbReference type="HOGENOM" id="CLU_009665_20_2_11"/>
<dbReference type="GO" id="GO:0016709">
    <property type="term" value="F:oxidoreductase activity, acting on paired donors, with incorporation or reduction of molecular oxygen, NAD(P)H as one donor, and incorporation of one atom of oxygen"/>
    <property type="evidence" value="ECO:0007669"/>
    <property type="project" value="UniProtKB-ARBA"/>
</dbReference>
<dbReference type="KEGG" id="afo:Afer_0814"/>
<evidence type="ECO:0000256" key="3">
    <source>
        <dbReference type="ARBA" id="ARBA00022827"/>
    </source>
</evidence>
<evidence type="ECO:0000313" key="6">
    <source>
        <dbReference type="Proteomes" id="UP000000771"/>
    </source>
</evidence>
<protein>
    <submittedName>
        <fullName evidence="5">Monooxygenase FAD-binding</fullName>
    </submittedName>
</protein>
<dbReference type="eggNOG" id="COG0654">
    <property type="taxonomic scope" value="Bacteria"/>
</dbReference>
<dbReference type="Gene3D" id="3.40.30.120">
    <property type="match status" value="1"/>
</dbReference>
<evidence type="ECO:0000256" key="2">
    <source>
        <dbReference type="ARBA" id="ARBA00022630"/>
    </source>
</evidence>
<evidence type="ECO:0000313" key="5">
    <source>
        <dbReference type="EMBL" id="ACU53760.1"/>
    </source>
</evidence>
<keyword evidence="3" id="KW-0274">FAD</keyword>
<reference evidence="5 6" key="1">
    <citation type="journal article" date="2009" name="Stand. Genomic Sci.">
        <title>Complete genome sequence of Acidimicrobium ferrooxidans type strain (ICP).</title>
        <authorList>
            <person name="Clum A."/>
            <person name="Nolan M."/>
            <person name="Lang E."/>
            <person name="Glavina Del Rio T."/>
            <person name="Tice H."/>
            <person name="Copeland A."/>
            <person name="Cheng J.F."/>
            <person name="Lucas S."/>
            <person name="Chen F."/>
            <person name="Bruce D."/>
            <person name="Goodwin L."/>
            <person name="Pitluck S."/>
            <person name="Ivanova N."/>
            <person name="Mavrommatis K."/>
            <person name="Mikhailova N."/>
            <person name="Pati A."/>
            <person name="Chen A."/>
            <person name="Palaniappan K."/>
            <person name="Goker M."/>
            <person name="Spring S."/>
            <person name="Land M."/>
            <person name="Hauser L."/>
            <person name="Chang Y.J."/>
            <person name="Jeffries C.C."/>
            <person name="Chain P."/>
            <person name="Bristow J."/>
            <person name="Eisen J.A."/>
            <person name="Markowitz V."/>
            <person name="Hugenholtz P."/>
            <person name="Kyrpides N.C."/>
            <person name="Klenk H.P."/>
            <person name="Lapidus A."/>
        </authorList>
    </citation>
    <scope>NUCLEOTIDE SEQUENCE [LARGE SCALE GENOMIC DNA]</scope>
    <source>
        <strain evidence="6">DSM 10331 / JCM 15462 / NBRC 103882 / ICP</strain>
    </source>
</reference>